<dbReference type="Gene3D" id="3.40.190.10">
    <property type="entry name" value="Periplasmic binding protein-like II"/>
    <property type="match status" value="1"/>
</dbReference>
<dbReference type="CDD" id="cd13585">
    <property type="entry name" value="PBP2_TMBP_like"/>
    <property type="match status" value="1"/>
</dbReference>
<organism evidence="1 2">
    <name type="scientific">Allostreptomyces psammosilenae</name>
    <dbReference type="NCBI Taxonomy" id="1892865"/>
    <lineage>
        <taxon>Bacteria</taxon>
        <taxon>Bacillati</taxon>
        <taxon>Actinomycetota</taxon>
        <taxon>Actinomycetes</taxon>
        <taxon>Kitasatosporales</taxon>
        <taxon>Streptomycetaceae</taxon>
        <taxon>Allostreptomyces</taxon>
    </lineage>
</organism>
<reference evidence="1 2" key="1">
    <citation type="submission" date="2020-07" db="EMBL/GenBank/DDBJ databases">
        <title>Sequencing the genomes of 1000 actinobacteria strains.</title>
        <authorList>
            <person name="Klenk H.-P."/>
        </authorList>
    </citation>
    <scope>NUCLEOTIDE SEQUENCE [LARGE SCALE GENOMIC DNA]</scope>
    <source>
        <strain evidence="1 2">DSM 42178</strain>
    </source>
</reference>
<keyword evidence="2" id="KW-1185">Reference proteome</keyword>
<dbReference type="InterPro" id="IPR006311">
    <property type="entry name" value="TAT_signal"/>
</dbReference>
<evidence type="ECO:0000313" key="1">
    <source>
        <dbReference type="EMBL" id="NYI04735.1"/>
    </source>
</evidence>
<name>A0A852ZSD7_9ACTN</name>
<dbReference type="EMBL" id="JACBZD010000001">
    <property type="protein sequence ID" value="NYI04735.1"/>
    <property type="molecule type" value="Genomic_DNA"/>
</dbReference>
<dbReference type="PANTHER" id="PTHR43649">
    <property type="entry name" value="ARABINOSE-BINDING PROTEIN-RELATED"/>
    <property type="match status" value="1"/>
</dbReference>
<dbReference type="AlphaFoldDB" id="A0A852ZSD7"/>
<dbReference type="InterPro" id="IPR006059">
    <property type="entry name" value="SBP"/>
</dbReference>
<dbReference type="PANTHER" id="PTHR43649:SF12">
    <property type="entry name" value="DIACETYLCHITOBIOSE BINDING PROTEIN DASA"/>
    <property type="match status" value="1"/>
</dbReference>
<gene>
    <name evidence="1" type="ORF">FHU37_001678</name>
</gene>
<dbReference type="PROSITE" id="PS51318">
    <property type="entry name" value="TAT"/>
    <property type="match status" value="1"/>
</dbReference>
<proteinExistence type="predicted"/>
<keyword evidence="1" id="KW-0762">Sugar transport</keyword>
<dbReference type="InterPro" id="IPR050490">
    <property type="entry name" value="Bact_solute-bd_prot1"/>
</dbReference>
<protein>
    <submittedName>
        <fullName evidence="1">Multiple sugar transport system substrate-binding protein</fullName>
    </submittedName>
</protein>
<dbReference type="RefSeq" id="WP_218903974.1">
    <property type="nucleotide sequence ID" value="NZ_JACBZD010000001.1"/>
</dbReference>
<comment type="caution">
    <text evidence="1">The sequence shown here is derived from an EMBL/GenBank/DDBJ whole genome shotgun (WGS) entry which is preliminary data.</text>
</comment>
<keyword evidence="1" id="KW-0813">Transport</keyword>
<dbReference type="Pfam" id="PF01547">
    <property type="entry name" value="SBP_bac_1"/>
    <property type="match status" value="1"/>
</dbReference>
<evidence type="ECO:0000313" key="2">
    <source>
        <dbReference type="Proteomes" id="UP000567795"/>
    </source>
</evidence>
<dbReference type="Proteomes" id="UP000567795">
    <property type="component" value="Unassembled WGS sequence"/>
</dbReference>
<accession>A0A852ZSD7</accession>
<dbReference type="SUPFAM" id="SSF53850">
    <property type="entry name" value="Periplasmic binding protein-like II"/>
    <property type="match status" value="1"/>
</dbReference>
<sequence>MHDQRTPPRPTGAPTRRTLLRAGASAAGAAALGPALSACSPANGTPAGLDFWQWYAPQSGGGYAVSRQNDWFTTLLRDWTAQGGARLDLTYIPVAQYAEGTQLQAAFSADQAPDLFIISPGDFLRYYNGGVLYDLTDALGAQVDDFYSSALSTRTVDGRVYALPMENEPLAMFYDVDAFERAGLSEADIPTTWPDLLAVADRLRTRDRYGLMFETNPNVYQVFCWYPFLWQAGGEVTRGAASAFDSEATVAALRLWQDAVQEGLAPRTTQGGGGGDLVANLASGYVAMQQMVTAGGAFLDEGAPGFRYGMFPLPAPDAGSPALTGMGGWAVCVNRDSPRAREAAEFAVWAVAAGESRDRMVEWAFAAKKTLPARRSVMDAAVAAGLLDGDPLMSFAAFDAVGLPRTDPGSPTTPLGRGEPRFPPEVVKAVMDALQAAMLSGTDPRAAAQRASAQIDSALTGYDGAPMGS</sequence>